<dbReference type="KEGG" id="lip:LI1076"/>
<dbReference type="eggNOG" id="COG0837">
    <property type="taxonomic scope" value="Bacteria"/>
</dbReference>
<dbReference type="CDD" id="cd24008">
    <property type="entry name" value="ASKHA_NBD_GLK"/>
    <property type="match status" value="1"/>
</dbReference>
<dbReference type="PANTHER" id="PTHR47363:SF1">
    <property type="entry name" value="GLUCOKINASE"/>
    <property type="match status" value="1"/>
</dbReference>
<organism evidence="4 5">
    <name type="scientific">Lawsonia intracellularis (strain PHE/MN1-00)</name>
    <dbReference type="NCBI Taxonomy" id="363253"/>
    <lineage>
        <taxon>Bacteria</taxon>
        <taxon>Pseudomonadati</taxon>
        <taxon>Thermodesulfobacteriota</taxon>
        <taxon>Desulfovibrionia</taxon>
        <taxon>Desulfovibrionales</taxon>
        <taxon>Desulfovibrionaceae</taxon>
        <taxon>Lawsonia</taxon>
    </lineage>
</organism>
<proteinExistence type="inferred from homology"/>
<dbReference type="STRING" id="363253.LI1076"/>
<dbReference type="Proteomes" id="UP000002430">
    <property type="component" value="Chromosome"/>
</dbReference>
<dbReference type="HOGENOM" id="CLU_042582_1_0_7"/>
<dbReference type="OrthoDB" id="257751at2"/>
<keyword evidence="5" id="KW-1185">Reference proteome</keyword>
<protein>
    <submittedName>
        <fullName evidence="4">Glucokinase</fullName>
    </submittedName>
</protein>
<dbReference type="EMBL" id="AM180252">
    <property type="protein sequence ID" value="CAJ55130.1"/>
    <property type="molecule type" value="Genomic_DNA"/>
</dbReference>
<evidence type="ECO:0000313" key="4">
    <source>
        <dbReference type="EMBL" id="CAJ55130.1"/>
    </source>
</evidence>
<evidence type="ECO:0000256" key="2">
    <source>
        <dbReference type="ARBA" id="ARBA00022777"/>
    </source>
</evidence>
<keyword evidence="1" id="KW-0808">Transferase</keyword>
<gene>
    <name evidence="4" type="primary">glk</name>
    <name evidence="4" type="ordered locus">LI1076</name>
</gene>
<dbReference type="GO" id="GO:0004340">
    <property type="term" value="F:glucokinase activity"/>
    <property type="evidence" value="ECO:0007669"/>
    <property type="project" value="InterPro"/>
</dbReference>
<evidence type="ECO:0000256" key="1">
    <source>
        <dbReference type="ARBA" id="ARBA00022679"/>
    </source>
</evidence>
<dbReference type="GO" id="GO:0005524">
    <property type="term" value="F:ATP binding"/>
    <property type="evidence" value="ECO:0007669"/>
    <property type="project" value="InterPro"/>
</dbReference>
<dbReference type="SUPFAM" id="SSF53067">
    <property type="entry name" value="Actin-like ATPase domain"/>
    <property type="match status" value="1"/>
</dbReference>
<comment type="similarity">
    <text evidence="3">Belongs to the bacterial glucokinase family.</text>
</comment>
<evidence type="ECO:0000256" key="3">
    <source>
        <dbReference type="RuleBase" id="RU004046"/>
    </source>
</evidence>
<name>Q1MPE7_LAWIP</name>
<accession>Q1MPE7</accession>
<evidence type="ECO:0000313" key="5">
    <source>
        <dbReference type="Proteomes" id="UP000002430"/>
    </source>
</evidence>
<keyword evidence="2" id="KW-0418">Kinase</keyword>
<dbReference type="GO" id="GO:0006096">
    <property type="term" value="P:glycolytic process"/>
    <property type="evidence" value="ECO:0007669"/>
    <property type="project" value="InterPro"/>
</dbReference>
<dbReference type="GO" id="GO:0005536">
    <property type="term" value="F:D-glucose binding"/>
    <property type="evidence" value="ECO:0007669"/>
    <property type="project" value="InterPro"/>
</dbReference>
<dbReference type="Gene3D" id="3.30.420.40">
    <property type="match status" value="1"/>
</dbReference>
<reference evidence="4 5" key="1">
    <citation type="submission" date="2005-11" db="EMBL/GenBank/DDBJ databases">
        <title>The complete genome sequence of Lawsonia intracellularis: the causative agent of proliferative enteropathy.</title>
        <authorList>
            <person name="Kaur K."/>
            <person name="Zhang Q."/>
            <person name="Beckler D."/>
            <person name="Munir S."/>
            <person name="Li L."/>
            <person name="Kinsley K."/>
            <person name="Herron L."/>
            <person name="Peterson A."/>
            <person name="May B."/>
            <person name="Singh S."/>
            <person name="Gebhart C."/>
            <person name="Kapur V."/>
        </authorList>
    </citation>
    <scope>NUCLEOTIDE SEQUENCE [LARGE SCALE GENOMIC DNA]</scope>
    <source>
        <strain evidence="4 5">PHE/MN1-00</strain>
    </source>
</reference>
<dbReference type="Gene3D" id="3.40.367.20">
    <property type="match status" value="1"/>
</dbReference>
<dbReference type="InterPro" id="IPR003836">
    <property type="entry name" value="Glucokinase"/>
</dbReference>
<dbReference type="RefSeq" id="WP_011527159.1">
    <property type="nucleotide sequence ID" value="NC_008011.1"/>
</dbReference>
<dbReference type="AlphaFoldDB" id="Q1MPE7"/>
<dbReference type="Pfam" id="PF02685">
    <property type="entry name" value="Glucokinase"/>
    <property type="match status" value="1"/>
</dbReference>
<dbReference type="PANTHER" id="PTHR47363">
    <property type="entry name" value="GLUCOKINASE"/>
    <property type="match status" value="1"/>
</dbReference>
<sequence>MHILAADIGGTYSRFALFKDNPLCLIHKEYISSYTTSFTTILQQIMSNSLFASVPLDMCVLAIAGPIDNQEIVKPSNLPYSIIKKDLLSFCKNILFINDFEAQAWSCLTESMSDAVLLHPEPKHNSFHNNNNVFSFNNKSGRLGVIGAGTGLGMAVLELDMYGKTKVIASEGGHSAFPFITNHELEFGNFLCQKKKLNYARLDDVLSGSGLTWLHLFLTKEQFKPEEITLKPEFIDSETHTYFSCFYARICRSLALFSLTQQGIVITGGLAKKCQILVNHPSFKKEFVNIGGEHKKILSRMPIWLNCNDASGLWGAAQAGVIYSSKN</sequence>
<dbReference type="InterPro" id="IPR043129">
    <property type="entry name" value="ATPase_NBD"/>
</dbReference>